<reference evidence="3" key="1">
    <citation type="submission" date="2021-06" db="EMBL/GenBank/DDBJ databases">
        <authorList>
            <consortium name="Wellcome Sanger Institute Data Sharing"/>
        </authorList>
    </citation>
    <scope>NUCLEOTIDE SEQUENCE [LARGE SCALE GENOMIC DNA]</scope>
</reference>
<dbReference type="InterPro" id="IPR012577">
    <property type="entry name" value="NIPSNAP"/>
</dbReference>
<evidence type="ECO:0000313" key="4">
    <source>
        <dbReference type="Proteomes" id="UP000694620"/>
    </source>
</evidence>
<reference evidence="3" key="3">
    <citation type="submission" date="2025-09" db="UniProtKB">
        <authorList>
            <consortium name="Ensembl"/>
        </authorList>
    </citation>
    <scope>IDENTIFICATION</scope>
</reference>
<reference evidence="3" key="2">
    <citation type="submission" date="2025-08" db="UniProtKB">
        <authorList>
            <consortium name="Ensembl"/>
        </authorList>
    </citation>
    <scope>IDENTIFICATION</scope>
</reference>
<organism evidence="3 4">
    <name type="scientific">Erpetoichthys calabaricus</name>
    <name type="common">Rope fish</name>
    <name type="synonym">Calamoichthys calabaricus</name>
    <dbReference type="NCBI Taxonomy" id="27687"/>
    <lineage>
        <taxon>Eukaryota</taxon>
        <taxon>Metazoa</taxon>
        <taxon>Chordata</taxon>
        <taxon>Craniata</taxon>
        <taxon>Vertebrata</taxon>
        <taxon>Euteleostomi</taxon>
        <taxon>Actinopterygii</taxon>
        <taxon>Polypteriformes</taxon>
        <taxon>Polypteridae</taxon>
        <taxon>Erpetoichthys</taxon>
    </lineage>
</organism>
<comment type="similarity">
    <text evidence="1">Belongs to the NipSnap family.</text>
</comment>
<dbReference type="Pfam" id="PF07978">
    <property type="entry name" value="NIPSNAP"/>
    <property type="match status" value="2"/>
</dbReference>
<feature type="domain" description="NIPSNAP" evidence="2">
    <location>
        <begin position="151"/>
        <end position="250"/>
    </location>
</feature>
<keyword evidence="4" id="KW-1185">Reference proteome</keyword>
<dbReference type="AlphaFoldDB" id="A0A8C4TMI0"/>
<dbReference type="InterPro" id="IPR051557">
    <property type="entry name" value="NipSnap_domain"/>
</dbReference>
<dbReference type="SUPFAM" id="SSF54909">
    <property type="entry name" value="Dimeric alpha+beta barrel"/>
    <property type="match status" value="2"/>
</dbReference>
<name>A0A8C4TMI0_ERPCA</name>
<dbReference type="GO" id="GO:0000423">
    <property type="term" value="P:mitophagy"/>
    <property type="evidence" value="ECO:0007669"/>
    <property type="project" value="UniProtKB-ARBA"/>
</dbReference>
<evidence type="ECO:0000259" key="2">
    <source>
        <dbReference type="Pfam" id="PF07978"/>
    </source>
</evidence>
<sequence>MSSVAKVVRSARGLLLRGSFKQAATQLRADISTGPQQQHGTFYEFRTYDIKPDHLSAFLKLTDDNIQLRTAHSELVGYWTVEHGGLNQVFHIWKYDSYAQRTAVRAALAKDHDWMSKYISKMMPMLNSQDSEVNYLVPWCKLGKPPKQGVYELVSFQMKPGGPAVWGPAFQAAINTHDSPGYAQLIGVFHSEFGDLNKVNVVWWYESPDKRAEMRHRAHGDARVVAAVRESVTYLVSQNNKLLIPTAFSPLN</sequence>
<dbReference type="InterPro" id="IPR011008">
    <property type="entry name" value="Dimeric_a/b-barrel"/>
</dbReference>
<dbReference type="GeneTree" id="ENSGT00950000183018"/>
<feature type="domain" description="NIPSNAP" evidence="2">
    <location>
        <begin position="43"/>
        <end position="141"/>
    </location>
</feature>
<evidence type="ECO:0000313" key="3">
    <source>
        <dbReference type="Ensembl" id="ENSECRP00000033769.1"/>
    </source>
</evidence>
<accession>A0A8C4TMI0</accession>
<proteinExistence type="inferred from homology"/>
<gene>
    <name evidence="3" type="primary">NIPSNAP3A</name>
    <name evidence="3" type="synonym">nipsnap3a</name>
</gene>
<dbReference type="Proteomes" id="UP000694620">
    <property type="component" value="Chromosome 7"/>
</dbReference>
<dbReference type="Ensembl" id="ENSECRT00000034502.1">
    <property type="protein sequence ID" value="ENSECRP00000033769.1"/>
    <property type="gene ID" value="ENSECRG00000022851.1"/>
</dbReference>
<dbReference type="Gene3D" id="3.30.70.100">
    <property type="match status" value="2"/>
</dbReference>
<protein>
    <submittedName>
        <fullName evidence="3">Nipsnap homolog 3A (C. elegans)</fullName>
    </submittedName>
</protein>
<dbReference type="PANTHER" id="PTHR21017">
    <property type="entry name" value="NIPSNAP-RELATED"/>
    <property type="match status" value="1"/>
</dbReference>
<dbReference type="PANTHER" id="PTHR21017:SF19">
    <property type="entry name" value="PROTEIN NIPSNAP HOMOLOG 3B"/>
    <property type="match status" value="1"/>
</dbReference>
<evidence type="ECO:0000256" key="1">
    <source>
        <dbReference type="ARBA" id="ARBA00005291"/>
    </source>
</evidence>
<dbReference type="GO" id="GO:0005739">
    <property type="term" value="C:mitochondrion"/>
    <property type="evidence" value="ECO:0007669"/>
    <property type="project" value="TreeGrafter"/>
</dbReference>
<dbReference type="FunFam" id="3.30.70.100:FF:000019">
    <property type="entry name" value="Protein NipSnap homolog 3A"/>
    <property type="match status" value="1"/>
</dbReference>
<dbReference type="FunFam" id="3.30.70.100:FF:000017">
    <property type="entry name" value="Protein NipSnap homolog 3A"/>
    <property type="match status" value="1"/>
</dbReference>